<evidence type="ECO:0000256" key="9">
    <source>
        <dbReference type="HAMAP-Rule" id="MF_01023"/>
    </source>
</evidence>
<dbReference type="PANTHER" id="PTHR42885">
    <property type="entry name" value="HISTIDINOL-PHOSPHATE AMINOTRANSFERASE-RELATED"/>
    <property type="match status" value="1"/>
</dbReference>
<gene>
    <name evidence="9 11" type="primary">hisC</name>
    <name evidence="11" type="ORF">ENX68_02735</name>
</gene>
<sequence length="351" mass="40010">MNKIKHSVISLLSYEVPQKARIKLNQNESPYDIPLEYKEEIANRLVRLPWNRYPSGEPLSLKRLLAQYTDFSEEGIVVGNGSNELILAILLAYCDKSDTVTLVTPGFAIYSYLSKIMNLRIKEVQLKEGFAFDVEELCRNAYDSRITFIASPNNPTGTVMEMGGIEEVVRIKKSIVVIDEAYFEFHGLTAQPLLDKYDNILILRTFSKAFGLAGIRLGYLLARPEIAREIAKTKLPFSVGIFQQVAGAYLLKKKGFVKMIVKKIISERERVYRELGKIPQIEPIPSKANFILFKVKGNSADSLFELLYKNSILLRRFSNPHLKDALRVTIGKPEENDTFLKNLNWILKKEV</sequence>
<dbReference type="InterPro" id="IPR015422">
    <property type="entry name" value="PyrdxlP-dep_Trfase_small"/>
</dbReference>
<evidence type="ECO:0000256" key="6">
    <source>
        <dbReference type="ARBA" id="ARBA00022679"/>
    </source>
</evidence>
<proteinExistence type="inferred from homology"/>
<comment type="cofactor">
    <cofactor evidence="1 9">
        <name>pyridoxal 5'-phosphate</name>
        <dbReference type="ChEBI" id="CHEBI:597326"/>
    </cofactor>
</comment>
<comment type="subunit">
    <text evidence="3 9">Homodimer.</text>
</comment>
<keyword evidence="6 9" id="KW-0808">Transferase</keyword>
<evidence type="ECO:0000256" key="4">
    <source>
        <dbReference type="ARBA" id="ARBA00022576"/>
    </source>
</evidence>
<comment type="pathway">
    <text evidence="9">Amino-acid biosynthesis; L-histidine biosynthesis; L-histidine from 5-phospho-alpha-D-ribose 1-diphosphate: step 7/9.</text>
</comment>
<feature type="domain" description="Aminotransferase class I/classII large" evidence="10">
    <location>
        <begin position="22"/>
        <end position="342"/>
    </location>
</feature>
<dbReference type="NCBIfam" id="TIGR01141">
    <property type="entry name" value="hisC"/>
    <property type="match status" value="1"/>
</dbReference>
<dbReference type="GO" id="GO:0000105">
    <property type="term" value="P:L-histidine biosynthetic process"/>
    <property type="evidence" value="ECO:0007669"/>
    <property type="project" value="UniProtKB-UniRule"/>
</dbReference>
<evidence type="ECO:0000256" key="8">
    <source>
        <dbReference type="ARBA" id="ARBA00023102"/>
    </source>
</evidence>
<dbReference type="InterPro" id="IPR015424">
    <property type="entry name" value="PyrdxlP-dep_Trfase"/>
</dbReference>
<comment type="similarity">
    <text evidence="2 9">Belongs to the class-II pyridoxal-phosphate-dependent aminotransferase family. Histidinol-phosphate aminotransferase subfamily.</text>
</comment>
<dbReference type="InterPro" id="IPR005861">
    <property type="entry name" value="HisP_aminotrans"/>
</dbReference>
<evidence type="ECO:0000313" key="11">
    <source>
        <dbReference type="EMBL" id="HGE77902.1"/>
    </source>
</evidence>
<dbReference type="InterPro" id="IPR015421">
    <property type="entry name" value="PyrdxlP-dep_Trfase_major"/>
</dbReference>
<dbReference type="Gene3D" id="3.90.1150.10">
    <property type="entry name" value="Aspartate Aminotransferase, domain 1"/>
    <property type="match status" value="1"/>
</dbReference>
<protein>
    <recommendedName>
        <fullName evidence="9">Histidinol-phosphate aminotransferase</fullName>
        <ecNumber evidence="9">2.6.1.9</ecNumber>
    </recommendedName>
    <alternativeName>
        <fullName evidence="9">Imidazole acetol-phosphate transaminase</fullName>
    </alternativeName>
</protein>
<keyword evidence="7 9" id="KW-0663">Pyridoxal phosphate</keyword>
<dbReference type="GO" id="GO:0030170">
    <property type="term" value="F:pyridoxal phosphate binding"/>
    <property type="evidence" value="ECO:0007669"/>
    <property type="project" value="InterPro"/>
</dbReference>
<dbReference type="UniPathway" id="UPA00031">
    <property type="reaction ID" value="UER00012"/>
</dbReference>
<dbReference type="InterPro" id="IPR004839">
    <property type="entry name" value="Aminotransferase_I/II_large"/>
</dbReference>
<dbReference type="Gene3D" id="3.40.640.10">
    <property type="entry name" value="Type I PLP-dependent aspartate aminotransferase-like (Major domain)"/>
    <property type="match status" value="1"/>
</dbReference>
<reference evidence="11" key="1">
    <citation type="journal article" date="2020" name="mSystems">
        <title>Genome- and Community-Level Interaction Insights into Carbon Utilization and Element Cycling Functions of Hydrothermarchaeota in Hydrothermal Sediment.</title>
        <authorList>
            <person name="Zhou Z."/>
            <person name="Liu Y."/>
            <person name="Xu W."/>
            <person name="Pan J."/>
            <person name="Luo Z.H."/>
            <person name="Li M."/>
        </authorList>
    </citation>
    <scope>NUCLEOTIDE SEQUENCE [LARGE SCALE GENOMIC DNA]</scope>
    <source>
        <strain evidence="11">SpSt-961</strain>
    </source>
</reference>
<keyword evidence="8 9" id="KW-0368">Histidine biosynthesis</keyword>
<dbReference type="EMBL" id="DTOZ01000072">
    <property type="protein sequence ID" value="HGE77902.1"/>
    <property type="molecule type" value="Genomic_DNA"/>
</dbReference>
<evidence type="ECO:0000256" key="2">
    <source>
        <dbReference type="ARBA" id="ARBA00007970"/>
    </source>
</evidence>
<dbReference type="HAMAP" id="MF_01023">
    <property type="entry name" value="HisC_aminotrans_2"/>
    <property type="match status" value="1"/>
</dbReference>
<dbReference type="SUPFAM" id="SSF53383">
    <property type="entry name" value="PLP-dependent transferases"/>
    <property type="match status" value="1"/>
</dbReference>
<dbReference type="GO" id="GO:0004400">
    <property type="term" value="F:histidinol-phosphate transaminase activity"/>
    <property type="evidence" value="ECO:0007669"/>
    <property type="project" value="UniProtKB-UniRule"/>
</dbReference>
<name>A0A7V3RGS3_UNCW3</name>
<dbReference type="Pfam" id="PF00155">
    <property type="entry name" value="Aminotran_1_2"/>
    <property type="match status" value="1"/>
</dbReference>
<evidence type="ECO:0000256" key="5">
    <source>
        <dbReference type="ARBA" id="ARBA00022605"/>
    </source>
</evidence>
<dbReference type="PROSITE" id="PS00599">
    <property type="entry name" value="AA_TRANSFER_CLASS_2"/>
    <property type="match status" value="1"/>
</dbReference>
<accession>A0A7V3RGS3</accession>
<organism evidence="11">
    <name type="scientific">candidate division WOR-3 bacterium</name>
    <dbReference type="NCBI Taxonomy" id="2052148"/>
    <lineage>
        <taxon>Bacteria</taxon>
        <taxon>Bacteria division WOR-3</taxon>
    </lineage>
</organism>
<dbReference type="CDD" id="cd00609">
    <property type="entry name" value="AAT_like"/>
    <property type="match status" value="1"/>
</dbReference>
<evidence type="ECO:0000256" key="3">
    <source>
        <dbReference type="ARBA" id="ARBA00011738"/>
    </source>
</evidence>
<dbReference type="InterPro" id="IPR001917">
    <property type="entry name" value="Aminotrans_II_pyridoxalP_BS"/>
</dbReference>
<keyword evidence="5 9" id="KW-0028">Amino-acid biosynthesis</keyword>
<evidence type="ECO:0000256" key="7">
    <source>
        <dbReference type="ARBA" id="ARBA00022898"/>
    </source>
</evidence>
<dbReference type="PANTHER" id="PTHR42885:SF2">
    <property type="entry name" value="HISTIDINOL-PHOSPHATE AMINOTRANSFERASE"/>
    <property type="match status" value="1"/>
</dbReference>
<evidence type="ECO:0000259" key="10">
    <source>
        <dbReference type="Pfam" id="PF00155"/>
    </source>
</evidence>
<evidence type="ECO:0000256" key="1">
    <source>
        <dbReference type="ARBA" id="ARBA00001933"/>
    </source>
</evidence>
<comment type="catalytic activity">
    <reaction evidence="9">
        <text>L-histidinol phosphate + 2-oxoglutarate = 3-(imidazol-4-yl)-2-oxopropyl phosphate + L-glutamate</text>
        <dbReference type="Rhea" id="RHEA:23744"/>
        <dbReference type="ChEBI" id="CHEBI:16810"/>
        <dbReference type="ChEBI" id="CHEBI:29985"/>
        <dbReference type="ChEBI" id="CHEBI:57766"/>
        <dbReference type="ChEBI" id="CHEBI:57980"/>
        <dbReference type="EC" id="2.6.1.9"/>
    </reaction>
</comment>
<keyword evidence="4 9" id="KW-0032">Aminotransferase</keyword>
<comment type="caution">
    <text evidence="11">The sequence shown here is derived from an EMBL/GenBank/DDBJ whole genome shotgun (WGS) entry which is preliminary data.</text>
</comment>
<dbReference type="AlphaFoldDB" id="A0A7V3RGS3"/>
<feature type="modified residue" description="N6-(pyridoxal phosphate)lysine" evidence="9">
    <location>
        <position position="208"/>
    </location>
</feature>
<dbReference type="EC" id="2.6.1.9" evidence="9"/>